<keyword evidence="1" id="KW-0812">Transmembrane</keyword>
<sequence length="176" mass="19703">MLVLQLSMPTRFLRHLRPSSKLPFYSLTTFRRLDLIGCFLLFGSCALLAACVQEGGLRYRWSAALVIVLLTLCAVLWLAFAVWEWFITKRQEGALGPEACEKIFHDSLQDAILPAEIADAQSAKTIMEPVSMEVCAQQGLLSHAIVRLRSRNSIYGVYHLNTVTLADCQLALCIRC</sequence>
<accession>A0A6A5USN2</accession>
<organism evidence="2 3">
    <name type="scientific">Bimuria novae-zelandiae CBS 107.79</name>
    <dbReference type="NCBI Taxonomy" id="1447943"/>
    <lineage>
        <taxon>Eukaryota</taxon>
        <taxon>Fungi</taxon>
        <taxon>Dikarya</taxon>
        <taxon>Ascomycota</taxon>
        <taxon>Pezizomycotina</taxon>
        <taxon>Dothideomycetes</taxon>
        <taxon>Pleosporomycetidae</taxon>
        <taxon>Pleosporales</taxon>
        <taxon>Massarineae</taxon>
        <taxon>Didymosphaeriaceae</taxon>
        <taxon>Bimuria</taxon>
    </lineage>
</organism>
<reference evidence="2" key="1">
    <citation type="journal article" date="2020" name="Stud. Mycol.">
        <title>101 Dothideomycetes genomes: a test case for predicting lifestyles and emergence of pathogens.</title>
        <authorList>
            <person name="Haridas S."/>
            <person name="Albert R."/>
            <person name="Binder M."/>
            <person name="Bloem J."/>
            <person name="Labutti K."/>
            <person name="Salamov A."/>
            <person name="Andreopoulos B."/>
            <person name="Baker S."/>
            <person name="Barry K."/>
            <person name="Bills G."/>
            <person name="Bluhm B."/>
            <person name="Cannon C."/>
            <person name="Castanera R."/>
            <person name="Culley D."/>
            <person name="Daum C."/>
            <person name="Ezra D."/>
            <person name="Gonzalez J."/>
            <person name="Henrissat B."/>
            <person name="Kuo A."/>
            <person name="Liang C."/>
            <person name="Lipzen A."/>
            <person name="Lutzoni F."/>
            <person name="Magnuson J."/>
            <person name="Mondo S."/>
            <person name="Nolan M."/>
            <person name="Ohm R."/>
            <person name="Pangilinan J."/>
            <person name="Park H.-J."/>
            <person name="Ramirez L."/>
            <person name="Alfaro M."/>
            <person name="Sun H."/>
            <person name="Tritt A."/>
            <person name="Yoshinaga Y."/>
            <person name="Zwiers L.-H."/>
            <person name="Turgeon B."/>
            <person name="Goodwin S."/>
            <person name="Spatafora J."/>
            <person name="Crous P."/>
            <person name="Grigoriev I."/>
        </authorList>
    </citation>
    <scope>NUCLEOTIDE SEQUENCE</scope>
    <source>
        <strain evidence="2">CBS 107.79</strain>
    </source>
</reference>
<proteinExistence type="predicted"/>
<name>A0A6A5USN2_9PLEO</name>
<keyword evidence="1" id="KW-0472">Membrane</keyword>
<evidence type="ECO:0000313" key="3">
    <source>
        <dbReference type="Proteomes" id="UP000800036"/>
    </source>
</evidence>
<protein>
    <submittedName>
        <fullName evidence="2">Uncharacterized protein</fullName>
    </submittedName>
</protein>
<gene>
    <name evidence="2" type="ORF">BU23DRAFT_602354</name>
</gene>
<feature type="transmembrane region" description="Helical" evidence="1">
    <location>
        <begin position="61"/>
        <end position="83"/>
    </location>
</feature>
<dbReference type="Proteomes" id="UP000800036">
    <property type="component" value="Unassembled WGS sequence"/>
</dbReference>
<evidence type="ECO:0000313" key="2">
    <source>
        <dbReference type="EMBL" id="KAF1968183.1"/>
    </source>
</evidence>
<keyword evidence="3" id="KW-1185">Reference proteome</keyword>
<dbReference type="AlphaFoldDB" id="A0A6A5USN2"/>
<keyword evidence="1" id="KW-1133">Transmembrane helix</keyword>
<dbReference type="EMBL" id="ML976723">
    <property type="protein sequence ID" value="KAF1968183.1"/>
    <property type="molecule type" value="Genomic_DNA"/>
</dbReference>
<evidence type="ECO:0000256" key="1">
    <source>
        <dbReference type="SAM" id="Phobius"/>
    </source>
</evidence>